<dbReference type="InterPro" id="IPR013087">
    <property type="entry name" value="Znf_C2H2_type"/>
</dbReference>
<keyword evidence="6" id="KW-0539">Nucleus</keyword>
<keyword evidence="1" id="KW-0479">Metal-binding</keyword>
<dbReference type="SUPFAM" id="SSF57701">
    <property type="entry name" value="Zn2/Cys6 DNA-binding domain"/>
    <property type="match status" value="1"/>
</dbReference>
<dbReference type="STRING" id="602072.A0A1R3RF82"/>
<dbReference type="EMBL" id="KV907505">
    <property type="protein sequence ID" value="OOF93142.1"/>
    <property type="molecule type" value="Genomic_DNA"/>
</dbReference>
<evidence type="ECO:0000256" key="3">
    <source>
        <dbReference type="ARBA" id="ARBA00023015"/>
    </source>
</evidence>
<name>A0A1R3RF82_ASPC5</name>
<feature type="compositionally biased region" description="Polar residues" evidence="8">
    <location>
        <begin position="1"/>
        <end position="11"/>
    </location>
</feature>
<evidence type="ECO:0000256" key="1">
    <source>
        <dbReference type="ARBA" id="ARBA00022723"/>
    </source>
</evidence>
<evidence type="ECO:0008006" key="13">
    <source>
        <dbReference type="Google" id="ProtNLM"/>
    </source>
</evidence>
<dbReference type="OMA" id="WSPFVHH"/>
<dbReference type="PANTHER" id="PTHR47660:SF3">
    <property type="entry name" value="FINGER DOMAIN PROTEIN, PUTATIVE (AFU_ORTHOLOGUE AFUA_4G03310)-RELATED"/>
    <property type="match status" value="1"/>
</dbReference>
<accession>A0A1R3RF82</accession>
<evidence type="ECO:0000256" key="8">
    <source>
        <dbReference type="SAM" id="MobiDB-lite"/>
    </source>
</evidence>
<dbReference type="GO" id="GO:0003677">
    <property type="term" value="F:DNA binding"/>
    <property type="evidence" value="ECO:0007669"/>
    <property type="project" value="UniProtKB-KW"/>
</dbReference>
<sequence length="617" mass="67630">MPAMTVSSGDQTPMDVSEASSERTRLSVAGSKKSSATNSQSLPPPPSQPTADGEYRCGICNKTYSRRDLRDRHRRRCIKNIGQERQSKRKSCDACAQKKLRCSMTRPSCSRCLQSRRPCVYPQSSVPVQGANLEDPPEILDSSTGSIHAVPACAGLIPGGTPWPLPVYPFDPSSTCDELNEIPGSWSPDTPSHADFAIHSVNDSTMFPMQDVSMIHSPPWNDDFHEQPETFGLEDYFPGSLDTCSSHSSQVLYMPPHGAMGSSPTTMVPPTPAGLPGDSYTTARGLNLSSLSAGYFDNIWADGMAPNDEEDDPWRLSTYSVSRTGSAFGQSFLPKTSHHTPGDISDLYQELFSLLREYPGLTLQRQFCSPFLHHQLQGYAIQSMGEPLSTTLSSISSYASYMESCDSFDLSMHTGDRLAAAEGCVVALHGVCVNQILSIFGDNFPVAGMGTLPSPVEGGQSEAPVSFLLGMIQRVYKLHEDILRTPHEDETDWKRWKFTESLRRNIFFANIISTLAGKARRFNGAYIDPLDSAILLQLPLPAPEEMWRARSEGEWMISRAQTLRSWTRGLDGGMLPAPRTLQQLLVLEEVGSVSVTLLLPITRMILACAKLNGASYG</sequence>
<organism evidence="11 12">
    <name type="scientific">Aspergillus carbonarius (strain ITEM 5010)</name>
    <dbReference type="NCBI Taxonomy" id="602072"/>
    <lineage>
        <taxon>Eukaryota</taxon>
        <taxon>Fungi</taxon>
        <taxon>Dikarya</taxon>
        <taxon>Ascomycota</taxon>
        <taxon>Pezizomycotina</taxon>
        <taxon>Eurotiomycetes</taxon>
        <taxon>Eurotiomycetidae</taxon>
        <taxon>Eurotiales</taxon>
        <taxon>Aspergillaceae</taxon>
        <taxon>Aspergillus</taxon>
        <taxon>Aspergillus subgen. Circumdati</taxon>
    </lineage>
</organism>
<dbReference type="SMART" id="SM00066">
    <property type="entry name" value="GAL4"/>
    <property type="match status" value="1"/>
</dbReference>
<evidence type="ECO:0000256" key="7">
    <source>
        <dbReference type="PROSITE-ProRule" id="PRU00042"/>
    </source>
</evidence>
<dbReference type="OrthoDB" id="5423818at2759"/>
<dbReference type="PROSITE" id="PS50157">
    <property type="entry name" value="ZINC_FINGER_C2H2_2"/>
    <property type="match status" value="1"/>
</dbReference>
<dbReference type="CDD" id="cd00067">
    <property type="entry name" value="GAL4"/>
    <property type="match status" value="1"/>
</dbReference>
<feature type="domain" description="C2H2-type" evidence="10">
    <location>
        <begin position="55"/>
        <end position="85"/>
    </location>
</feature>
<dbReference type="AlphaFoldDB" id="A0A1R3RF82"/>
<dbReference type="InterPro" id="IPR001138">
    <property type="entry name" value="Zn2Cys6_DnaBD"/>
</dbReference>
<dbReference type="PROSITE" id="PS00463">
    <property type="entry name" value="ZN2_CY6_FUNGAL_1"/>
    <property type="match status" value="1"/>
</dbReference>
<dbReference type="InterPro" id="IPR036864">
    <property type="entry name" value="Zn2-C6_fun-type_DNA-bd_sf"/>
</dbReference>
<feature type="region of interest" description="Disordered" evidence="8">
    <location>
        <begin position="1"/>
        <end position="54"/>
    </location>
</feature>
<dbReference type="GO" id="GO:0000981">
    <property type="term" value="F:DNA-binding transcription factor activity, RNA polymerase II-specific"/>
    <property type="evidence" value="ECO:0007669"/>
    <property type="project" value="InterPro"/>
</dbReference>
<reference evidence="12" key="1">
    <citation type="journal article" date="2017" name="Genome Biol.">
        <title>Comparative genomics reveals high biological diversity and specific adaptations in the industrially and medically important fungal genus Aspergillus.</title>
        <authorList>
            <person name="de Vries R.P."/>
            <person name="Riley R."/>
            <person name="Wiebenga A."/>
            <person name="Aguilar-Osorio G."/>
            <person name="Amillis S."/>
            <person name="Uchima C.A."/>
            <person name="Anderluh G."/>
            <person name="Asadollahi M."/>
            <person name="Askin M."/>
            <person name="Barry K."/>
            <person name="Battaglia E."/>
            <person name="Bayram O."/>
            <person name="Benocci T."/>
            <person name="Braus-Stromeyer S.A."/>
            <person name="Caldana C."/>
            <person name="Canovas D."/>
            <person name="Cerqueira G.C."/>
            <person name="Chen F."/>
            <person name="Chen W."/>
            <person name="Choi C."/>
            <person name="Clum A."/>
            <person name="Dos Santos R.A."/>
            <person name="Damasio A.R."/>
            <person name="Diallinas G."/>
            <person name="Emri T."/>
            <person name="Fekete E."/>
            <person name="Flipphi M."/>
            <person name="Freyberg S."/>
            <person name="Gallo A."/>
            <person name="Gournas C."/>
            <person name="Habgood R."/>
            <person name="Hainaut M."/>
            <person name="Harispe M.L."/>
            <person name="Henrissat B."/>
            <person name="Hilden K.S."/>
            <person name="Hope R."/>
            <person name="Hossain A."/>
            <person name="Karabika E."/>
            <person name="Karaffa L."/>
            <person name="Karanyi Z."/>
            <person name="Krasevec N."/>
            <person name="Kuo A."/>
            <person name="Kusch H."/>
            <person name="LaButti K."/>
            <person name="Lagendijk E.L."/>
            <person name="Lapidus A."/>
            <person name="Levasseur A."/>
            <person name="Lindquist E."/>
            <person name="Lipzen A."/>
            <person name="Logrieco A.F."/>
            <person name="MacCabe A."/>
            <person name="Maekelae M.R."/>
            <person name="Malavazi I."/>
            <person name="Melin P."/>
            <person name="Meyer V."/>
            <person name="Mielnichuk N."/>
            <person name="Miskei M."/>
            <person name="Molnar A.P."/>
            <person name="Mule G."/>
            <person name="Ngan C.Y."/>
            <person name="Orejas M."/>
            <person name="Orosz E."/>
            <person name="Ouedraogo J.P."/>
            <person name="Overkamp K.M."/>
            <person name="Park H.-S."/>
            <person name="Perrone G."/>
            <person name="Piumi F."/>
            <person name="Punt P.J."/>
            <person name="Ram A.F."/>
            <person name="Ramon A."/>
            <person name="Rauscher S."/>
            <person name="Record E."/>
            <person name="Riano-Pachon D.M."/>
            <person name="Robert V."/>
            <person name="Roehrig J."/>
            <person name="Ruller R."/>
            <person name="Salamov A."/>
            <person name="Salih N.S."/>
            <person name="Samson R.A."/>
            <person name="Sandor E."/>
            <person name="Sanguinetti M."/>
            <person name="Schuetze T."/>
            <person name="Sepcic K."/>
            <person name="Shelest E."/>
            <person name="Sherlock G."/>
            <person name="Sophianopoulou V."/>
            <person name="Squina F.M."/>
            <person name="Sun H."/>
            <person name="Susca A."/>
            <person name="Todd R.B."/>
            <person name="Tsang A."/>
            <person name="Unkles S.E."/>
            <person name="van de Wiele N."/>
            <person name="van Rossen-Uffink D."/>
            <person name="Oliveira J.V."/>
            <person name="Vesth T.C."/>
            <person name="Visser J."/>
            <person name="Yu J.-H."/>
            <person name="Zhou M."/>
            <person name="Andersen M.R."/>
            <person name="Archer D.B."/>
            <person name="Baker S.E."/>
            <person name="Benoit I."/>
            <person name="Brakhage A.A."/>
            <person name="Braus G.H."/>
            <person name="Fischer R."/>
            <person name="Frisvad J.C."/>
            <person name="Goldman G.H."/>
            <person name="Houbraken J."/>
            <person name="Oakley B."/>
            <person name="Pocsi I."/>
            <person name="Scazzocchio C."/>
            <person name="Seiboth B."/>
            <person name="vanKuyk P.A."/>
            <person name="Wortman J."/>
            <person name="Dyer P.S."/>
            <person name="Grigoriev I.V."/>
        </authorList>
    </citation>
    <scope>NUCLEOTIDE SEQUENCE [LARGE SCALE GENOMIC DNA]</scope>
    <source>
        <strain evidence="12">ITEM 5010</strain>
    </source>
</reference>
<evidence type="ECO:0000313" key="11">
    <source>
        <dbReference type="EMBL" id="OOF93142.1"/>
    </source>
</evidence>
<keyword evidence="3" id="KW-0805">Transcription regulation</keyword>
<feature type="domain" description="Zn(2)-C6 fungal-type" evidence="9">
    <location>
        <begin position="91"/>
        <end position="121"/>
    </location>
</feature>
<keyword evidence="7" id="KW-0863">Zinc-finger</keyword>
<dbReference type="Proteomes" id="UP000188318">
    <property type="component" value="Unassembled WGS sequence"/>
</dbReference>
<evidence type="ECO:0000256" key="6">
    <source>
        <dbReference type="ARBA" id="ARBA00023242"/>
    </source>
</evidence>
<dbReference type="VEuPathDB" id="FungiDB:ASPCADRAFT_209754"/>
<evidence type="ECO:0000259" key="9">
    <source>
        <dbReference type="PROSITE" id="PS50048"/>
    </source>
</evidence>
<keyword evidence="12" id="KW-1185">Reference proteome</keyword>
<protein>
    <recommendedName>
        <fullName evidence="13">Zn(2)-C6 fungal-type domain-containing protein</fullName>
    </recommendedName>
</protein>
<evidence type="ECO:0000256" key="2">
    <source>
        <dbReference type="ARBA" id="ARBA00022833"/>
    </source>
</evidence>
<evidence type="ECO:0000259" key="10">
    <source>
        <dbReference type="PROSITE" id="PS50157"/>
    </source>
</evidence>
<dbReference type="GO" id="GO:0008270">
    <property type="term" value="F:zinc ion binding"/>
    <property type="evidence" value="ECO:0007669"/>
    <property type="project" value="UniProtKB-KW"/>
</dbReference>
<dbReference type="PANTHER" id="PTHR47660">
    <property type="entry name" value="TRANSCRIPTION FACTOR WITH C2H2 AND ZN(2)-CYS(6) DNA BINDING DOMAIN (EUROFUNG)-RELATED-RELATED"/>
    <property type="match status" value="1"/>
</dbReference>
<dbReference type="GO" id="GO:0009893">
    <property type="term" value="P:positive regulation of metabolic process"/>
    <property type="evidence" value="ECO:0007669"/>
    <property type="project" value="UniProtKB-ARBA"/>
</dbReference>
<dbReference type="Gene3D" id="4.10.240.10">
    <property type="entry name" value="Zn(2)-C6 fungal-type DNA-binding domain"/>
    <property type="match status" value="1"/>
</dbReference>
<dbReference type="PROSITE" id="PS50048">
    <property type="entry name" value="ZN2_CY6_FUNGAL_2"/>
    <property type="match status" value="1"/>
</dbReference>
<proteinExistence type="predicted"/>
<dbReference type="Pfam" id="PF00172">
    <property type="entry name" value="Zn_clus"/>
    <property type="match status" value="1"/>
</dbReference>
<gene>
    <name evidence="11" type="ORF">ASPCADRAFT_209754</name>
</gene>
<evidence type="ECO:0000313" key="12">
    <source>
        <dbReference type="Proteomes" id="UP000188318"/>
    </source>
</evidence>
<keyword evidence="2" id="KW-0862">Zinc</keyword>
<evidence type="ECO:0000256" key="4">
    <source>
        <dbReference type="ARBA" id="ARBA00023125"/>
    </source>
</evidence>
<evidence type="ECO:0000256" key="5">
    <source>
        <dbReference type="ARBA" id="ARBA00023163"/>
    </source>
</evidence>
<keyword evidence="5" id="KW-0804">Transcription</keyword>
<keyword evidence="4" id="KW-0238">DNA-binding</keyword>